<keyword evidence="3 6" id="KW-0378">Hydrolase</keyword>
<dbReference type="PROSITE" id="PS51272">
    <property type="entry name" value="SLH"/>
    <property type="match status" value="2"/>
</dbReference>
<reference evidence="10 11" key="1">
    <citation type="journal article" date="2016" name="Nat. Commun.">
        <title>Thousands of microbial genomes shed light on interconnected biogeochemical processes in an aquifer system.</title>
        <authorList>
            <person name="Anantharaman K."/>
            <person name="Brown C.T."/>
            <person name="Hug L.A."/>
            <person name="Sharon I."/>
            <person name="Castelle C.J."/>
            <person name="Probst A.J."/>
            <person name="Thomas B.C."/>
            <person name="Singh A."/>
            <person name="Wilkins M.J."/>
            <person name="Karaoz U."/>
            <person name="Brodie E.L."/>
            <person name="Williams K.H."/>
            <person name="Hubbard S.S."/>
            <person name="Banfield J.F."/>
        </authorList>
    </citation>
    <scope>NUCLEOTIDE SEQUENCE [LARGE SCALE GENOMIC DNA]</scope>
</reference>
<dbReference type="PROSITE" id="PS00136">
    <property type="entry name" value="SUBTILASE_ASP"/>
    <property type="match status" value="1"/>
</dbReference>
<dbReference type="Pfam" id="PF00082">
    <property type="entry name" value="Peptidase_S8"/>
    <property type="match status" value="1"/>
</dbReference>
<dbReference type="PROSITE" id="PS51892">
    <property type="entry name" value="SUBTILASE"/>
    <property type="match status" value="1"/>
</dbReference>
<dbReference type="AlphaFoldDB" id="A0A1F4XLU8"/>
<dbReference type="PANTHER" id="PTHR43806:SF11">
    <property type="entry name" value="CEREVISIN-RELATED"/>
    <property type="match status" value="1"/>
</dbReference>
<dbReference type="InterPro" id="IPR001119">
    <property type="entry name" value="SLH_dom"/>
</dbReference>
<dbReference type="InterPro" id="IPR023827">
    <property type="entry name" value="Peptidase_S8_Asp-AS"/>
</dbReference>
<evidence type="ECO:0000313" key="11">
    <source>
        <dbReference type="Proteomes" id="UP000177614"/>
    </source>
</evidence>
<feature type="compositionally biased region" description="Low complexity" evidence="8">
    <location>
        <begin position="665"/>
        <end position="676"/>
    </location>
</feature>
<evidence type="ECO:0000256" key="3">
    <source>
        <dbReference type="ARBA" id="ARBA00022801"/>
    </source>
</evidence>
<name>A0A1F4XLU8_9BACT</name>
<dbReference type="InterPro" id="IPR050131">
    <property type="entry name" value="Peptidase_S8_subtilisin-like"/>
</dbReference>
<dbReference type="GO" id="GO:0006508">
    <property type="term" value="P:proteolysis"/>
    <property type="evidence" value="ECO:0007669"/>
    <property type="project" value="UniProtKB-KW"/>
</dbReference>
<evidence type="ECO:0000256" key="6">
    <source>
        <dbReference type="PROSITE-ProRule" id="PRU01240"/>
    </source>
</evidence>
<evidence type="ECO:0000256" key="2">
    <source>
        <dbReference type="ARBA" id="ARBA00022670"/>
    </source>
</evidence>
<evidence type="ECO:0000259" key="9">
    <source>
        <dbReference type="PROSITE" id="PS51272"/>
    </source>
</evidence>
<accession>A0A1F4XLU8</accession>
<dbReference type="PRINTS" id="PR00723">
    <property type="entry name" value="SUBTILISIN"/>
</dbReference>
<evidence type="ECO:0000256" key="1">
    <source>
        <dbReference type="ARBA" id="ARBA00011073"/>
    </source>
</evidence>
<dbReference type="InterPro" id="IPR015500">
    <property type="entry name" value="Peptidase_S8_subtilisin-rel"/>
</dbReference>
<dbReference type="Gene3D" id="3.40.50.200">
    <property type="entry name" value="Peptidase S8/S53 domain"/>
    <property type="match status" value="1"/>
</dbReference>
<feature type="region of interest" description="Disordered" evidence="8">
    <location>
        <begin position="663"/>
        <end position="690"/>
    </location>
</feature>
<evidence type="ECO:0000313" key="10">
    <source>
        <dbReference type="EMBL" id="OGC82578.1"/>
    </source>
</evidence>
<sequence length="874" mass="92227">MQKSLISVTVALIVALVLEWPLTSAGNSFEQKVAEASNALRFDHIPHELVLTVQNPEKETLKKVLVNLTQDYDLEHIEDLGSPDHDTFALTFATDQELAFVMASETSDFVLEPNYIVHAAALPTDTHYTSEQWYLKNTGQSYHTSSASTTQGAVDMDINWQPVFENSALRGSGVTVAVIDSGVNSNHPDLQGSLWVNPFEKGDGIDNDGNGLIDDINGWNFIDENNQLVDGLGHGTNATGIIASVANTKGVIGIASQAKVMTLKVLNSMGNGSTADVVQAINYAVFKGAKVINMSFGGPGASTTAVTQACTNAVTLGVTLVAAAGNSNQDIDASNFGPANLPTVIAVGSIDSQGNKASFSNTGTKLELVTPGAFILSPRAGSSSELPQNILSDGSVLPDGYIIRSGTSFSTPMVAAAAALLLEQNPALSVNDIRTRLQQTARDLGSVGKDTQFGYGLLNVAAALNVPTIINLPPQIISASFGTNPIQNNGASSTSLTVVVSDPNGLQDITSVTANLTSMGAGIVSLINQSNGIFVSSPFTTTVTAGTYTIGVTATDSQNQIASTTVSLQVTAVPSQVNIASPTPDTTYQTTESSIILSGTASGPVAKIIINDTIVSDFILGNTSWNQALNISDGTTVYNVNGYNSTNQLVASDSIVITKTAQTISPTPTSTTSTSTSKKKKRKRHRSSSPPLIIEAQQAIDFIDVDSSHFAYNKIKDLATKGAVSGYMTSAGTYFFPNNAITRGEFLKIAMRDAGLTQDSCIAAITHFTDIHDSPFKNDITCAIAYGVFADSEGNFFPNRSITRGDAVMWLARIRGLDLMALASMFPDVRDPILSSYVESARLAGWLEGNNGLFYPTNNLTRAEAAKLIVNSRL</sequence>
<dbReference type="PANTHER" id="PTHR43806">
    <property type="entry name" value="PEPTIDASE S8"/>
    <property type="match status" value="1"/>
</dbReference>
<feature type="compositionally biased region" description="Basic residues" evidence="8">
    <location>
        <begin position="677"/>
        <end position="687"/>
    </location>
</feature>
<dbReference type="InterPro" id="IPR023828">
    <property type="entry name" value="Peptidase_S8_Ser-AS"/>
</dbReference>
<feature type="domain" description="SLH" evidence="9">
    <location>
        <begin position="698"/>
        <end position="764"/>
    </location>
</feature>
<dbReference type="Pfam" id="PF00395">
    <property type="entry name" value="SLH"/>
    <property type="match status" value="1"/>
</dbReference>
<dbReference type="STRING" id="1817814.A2V81_01360"/>
<comment type="caution">
    <text evidence="10">The sequence shown here is derived from an EMBL/GenBank/DDBJ whole genome shotgun (WGS) entry which is preliminary data.</text>
</comment>
<keyword evidence="4 6" id="KW-0720">Serine protease</keyword>
<organism evidence="10 11">
    <name type="scientific">Candidatus Abawacabacteria bacterium RBG_16_42_10</name>
    <dbReference type="NCBI Taxonomy" id="1817814"/>
    <lineage>
        <taxon>Bacteria</taxon>
        <taxon>Candidatus Abawacaibacteriota</taxon>
    </lineage>
</organism>
<dbReference type="Proteomes" id="UP000177614">
    <property type="component" value="Unassembled WGS sequence"/>
</dbReference>
<evidence type="ECO:0000256" key="7">
    <source>
        <dbReference type="RuleBase" id="RU003355"/>
    </source>
</evidence>
<dbReference type="GO" id="GO:0004252">
    <property type="term" value="F:serine-type endopeptidase activity"/>
    <property type="evidence" value="ECO:0007669"/>
    <property type="project" value="UniProtKB-UniRule"/>
</dbReference>
<protein>
    <recommendedName>
        <fullName evidence="9">SLH domain-containing protein</fullName>
    </recommendedName>
</protein>
<evidence type="ECO:0000256" key="4">
    <source>
        <dbReference type="ARBA" id="ARBA00022825"/>
    </source>
</evidence>
<dbReference type="InterPro" id="IPR000209">
    <property type="entry name" value="Peptidase_S8/S53_dom"/>
</dbReference>
<feature type="active site" description="Charge relay system" evidence="5 6">
    <location>
        <position position="408"/>
    </location>
</feature>
<feature type="active site" description="Charge relay system" evidence="5 6">
    <location>
        <position position="180"/>
    </location>
</feature>
<dbReference type="PROSITE" id="PS00138">
    <property type="entry name" value="SUBTILASE_SER"/>
    <property type="match status" value="1"/>
</dbReference>
<comment type="similarity">
    <text evidence="1 6 7">Belongs to the peptidase S8 family.</text>
</comment>
<evidence type="ECO:0000256" key="8">
    <source>
        <dbReference type="SAM" id="MobiDB-lite"/>
    </source>
</evidence>
<evidence type="ECO:0000256" key="5">
    <source>
        <dbReference type="PIRSR" id="PIRSR615500-1"/>
    </source>
</evidence>
<gene>
    <name evidence="10" type="ORF">A2V81_01360</name>
</gene>
<keyword evidence="2 6" id="KW-0645">Protease</keyword>
<dbReference type="SUPFAM" id="SSF52743">
    <property type="entry name" value="Subtilisin-like"/>
    <property type="match status" value="1"/>
</dbReference>
<feature type="active site" description="Charge relay system" evidence="5 6">
    <location>
        <position position="234"/>
    </location>
</feature>
<dbReference type="EMBL" id="MEWR01000004">
    <property type="protein sequence ID" value="OGC82578.1"/>
    <property type="molecule type" value="Genomic_DNA"/>
</dbReference>
<proteinExistence type="inferred from homology"/>
<dbReference type="InterPro" id="IPR036852">
    <property type="entry name" value="Peptidase_S8/S53_dom_sf"/>
</dbReference>
<feature type="domain" description="SLH" evidence="9">
    <location>
        <begin position="765"/>
        <end position="825"/>
    </location>
</feature>